<dbReference type="SUPFAM" id="SSF52343">
    <property type="entry name" value="Ferredoxin reductase-like, C-terminal NADP-linked domain"/>
    <property type="match status" value="1"/>
</dbReference>
<dbReference type="SUPFAM" id="SSF63380">
    <property type="entry name" value="Riboflavin synthase domain-like"/>
    <property type="match status" value="1"/>
</dbReference>
<dbReference type="STRING" id="27349.A0A0L6VKT6"/>
<evidence type="ECO:0000313" key="16">
    <source>
        <dbReference type="Proteomes" id="UP000037035"/>
    </source>
</evidence>
<keyword evidence="4" id="KW-0813">Transport</keyword>
<dbReference type="PANTHER" id="PTHR32361:SF23">
    <property type="entry name" value="FERRIC-CHELATE REDUCTASE"/>
    <property type="match status" value="1"/>
</dbReference>
<comment type="subcellular location">
    <subcellularLocation>
        <location evidence="1">Cell membrane</location>
        <topology evidence="1">Multi-pass membrane protein</topology>
    </subcellularLocation>
</comment>
<dbReference type="InterPro" id="IPR017927">
    <property type="entry name" value="FAD-bd_FR_type"/>
</dbReference>
<evidence type="ECO:0000313" key="15">
    <source>
        <dbReference type="EMBL" id="KNZ61366.1"/>
    </source>
</evidence>
<gene>
    <name evidence="15" type="ORF">VP01_1410g2</name>
</gene>
<evidence type="ECO:0000256" key="2">
    <source>
        <dbReference type="ARBA" id="ARBA00006278"/>
    </source>
</evidence>
<evidence type="ECO:0000256" key="9">
    <source>
        <dbReference type="ARBA" id="ARBA00023002"/>
    </source>
</evidence>
<dbReference type="InterPro" id="IPR013121">
    <property type="entry name" value="Fe_red_NAD-bd_6"/>
</dbReference>
<evidence type="ECO:0000256" key="1">
    <source>
        <dbReference type="ARBA" id="ARBA00004651"/>
    </source>
</evidence>
<keyword evidence="16" id="KW-1185">Reference proteome</keyword>
<evidence type="ECO:0000256" key="13">
    <source>
        <dbReference type="SAM" id="Phobius"/>
    </source>
</evidence>
<organism evidence="15 16">
    <name type="scientific">Puccinia sorghi</name>
    <dbReference type="NCBI Taxonomy" id="27349"/>
    <lineage>
        <taxon>Eukaryota</taxon>
        <taxon>Fungi</taxon>
        <taxon>Dikarya</taxon>
        <taxon>Basidiomycota</taxon>
        <taxon>Pucciniomycotina</taxon>
        <taxon>Pucciniomycetes</taxon>
        <taxon>Pucciniales</taxon>
        <taxon>Pucciniaceae</taxon>
        <taxon>Puccinia</taxon>
    </lineage>
</organism>
<feature type="domain" description="FAD-binding FR-type" evidence="14">
    <location>
        <begin position="401"/>
        <end position="513"/>
    </location>
</feature>
<keyword evidence="11 13" id="KW-0472">Membrane</keyword>
<dbReference type="Proteomes" id="UP000037035">
    <property type="component" value="Unassembled WGS sequence"/>
</dbReference>
<dbReference type="SFLD" id="SFLDS00052">
    <property type="entry name" value="Ferric_Reductase_Domain"/>
    <property type="match status" value="1"/>
</dbReference>
<feature type="transmembrane region" description="Helical" evidence="13">
    <location>
        <begin position="109"/>
        <end position="130"/>
    </location>
</feature>
<dbReference type="Gene3D" id="3.40.50.80">
    <property type="entry name" value="Nucleotide-binding domain of ferredoxin-NADP reductase (FNR) module"/>
    <property type="match status" value="1"/>
</dbReference>
<dbReference type="InterPro" id="IPR013112">
    <property type="entry name" value="FAD-bd_8"/>
</dbReference>
<keyword evidence="7" id="KW-0249">Electron transport</keyword>
<dbReference type="GO" id="GO:0006826">
    <property type="term" value="P:iron ion transport"/>
    <property type="evidence" value="ECO:0007669"/>
    <property type="project" value="TreeGrafter"/>
</dbReference>
<protein>
    <recommendedName>
        <fullName evidence="3">ferric-chelate reductase (NADPH)</fullName>
        <ecNumber evidence="3">1.16.1.9</ecNumber>
    </recommendedName>
</protein>
<dbReference type="GO" id="GO:0015677">
    <property type="term" value="P:copper ion import"/>
    <property type="evidence" value="ECO:0007669"/>
    <property type="project" value="TreeGrafter"/>
</dbReference>
<evidence type="ECO:0000256" key="10">
    <source>
        <dbReference type="ARBA" id="ARBA00023065"/>
    </source>
</evidence>
<evidence type="ECO:0000256" key="7">
    <source>
        <dbReference type="ARBA" id="ARBA00022982"/>
    </source>
</evidence>
<feature type="transmembrane region" description="Helical" evidence="13">
    <location>
        <begin position="380"/>
        <end position="400"/>
    </location>
</feature>
<evidence type="ECO:0000256" key="6">
    <source>
        <dbReference type="ARBA" id="ARBA00022692"/>
    </source>
</evidence>
<evidence type="ECO:0000259" key="14">
    <source>
        <dbReference type="PROSITE" id="PS51384"/>
    </source>
</evidence>
<keyword evidence="10" id="KW-0406">Ion transport</keyword>
<dbReference type="OrthoDB" id="17725at2759"/>
<dbReference type="PANTHER" id="PTHR32361">
    <property type="entry name" value="FERRIC/CUPRIC REDUCTASE TRANSMEMBRANE COMPONENT"/>
    <property type="match status" value="1"/>
</dbReference>
<name>A0A0L6VKT6_9BASI</name>
<evidence type="ECO:0000256" key="11">
    <source>
        <dbReference type="ARBA" id="ARBA00023136"/>
    </source>
</evidence>
<dbReference type="GO" id="GO:0005886">
    <property type="term" value="C:plasma membrane"/>
    <property type="evidence" value="ECO:0007669"/>
    <property type="project" value="UniProtKB-SubCell"/>
</dbReference>
<dbReference type="Pfam" id="PF08030">
    <property type="entry name" value="NAD_binding_6"/>
    <property type="match status" value="1"/>
</dbReference>
<dbReference type="Pfam" id="PF01794">
    <property type="entry name" value="Ferric_reduct"/>
    <property type="match status" value="1"/>
</dbReference>
<feature type="transmembrane region" description="Helical" evidence="13">
    <location>
        <begin position="313"/>
        <end position="332"/>
    </location>
</feature>
<dbReference type="AlphaFoldDB" id="A0A0L6VKT6"/>
<dbReference type="GO" id="GO:0006879">
    <property type="term" value="P:intracellular iron ion homeostasis"/>
    <property type="evidence" value="ECO:0007669"/>
    <property type="project" value="TreeGrafter"/>
</dbReference>
<dbReference type="InterPro" id="IPR013130">
    <property type="entry name" value="Fe3_Rdtase_TM_dom"/>
</dbReference>
<dbReference type="PROSITE" id="PS51384">
    <property type="entry name" value="FAD_FR"/>
    <property type="match status" value="1"/>
</dbReference>
<keyword evidence="5" id="KW-1003">Cell membrane</keyword>
<reference evidence="15 16" key="1">
    <citation type="submission" date="2015-08" db="EMBL/GenBank/DDBJ databases">
        <title>Next Generation Sequencing and Analysis of the Genome of Puccinia sorghi L Schw, the Causal Agent of Maize Common Rust.</title>
        <authorList>
            <person name="Rochi L."/>
            <person name="Burguener G."/>
            <person name="Darino M."/>
            <person name="Turjanski A."/>
            <person name="Kreff E."/>
            <person name="Dieguez M.J."/>
            <person name="Sacco F."/>
        </authorList>
    </citation>
    <scope>NUCLEOTIDE SEQUENCE [LARGE SCALE GENOMIC DNA]</scope>
    <source>
        <strain evidence="15 16">RO10H11247</strain>
    </source>
</reference>
<sequence length="709" mass="80032">MSTRNLTGTYGGSDDPFVLPTFHIHVLQVPRDQPLTFLTSQLHPGLHERDISQRHIGSRELAQIRDMTLEKGTQAELVCSHLSGVYMPSVAEKIACQAPNDPWVWSQYYGWWTTYFILVPVVAVSLVNGIKRLHNLNRLGSIKHHGTSKRDLSPSQNFGPFQDGELSSTERIPSTASTTWSFHPPLWLPNLQHFGMLLTKTILSTAALWRITIVSSIFNSAKRKSINRGIRAEWVATAMTPWLYATATKRNFLVYFTGHGRCLSLRASFKRIMDFHKWAPWICLYMSILHTWTMIIRIERQQPWHYTITHNKLYWNGFIPLLALGWLCVMSVGPIRARFYESFFILHMLAALGKLLIISIVFLVGMYIHLENVLESWQYMHAATVLWGAGISWRLLAYSLDHGWFSRVPRATIEAMPSDAIRLRIPVPSGRTWSAGSYVYLRFLSIKPWESHPFTISSLPAPSRSGGEGNEMVFVLRPRGGMTARLKSLANISTVHPMRACLIDGPYGGFMDSLRACDTVLLIGGGTGLAALISIAQSLQRCGPARGMSCCTALEIHWAIRDSGCLEWFREQLMEIQNVKIYVTNETQEDQVHQDQAIAIEGNDVDQMGIKQIQVAIQEKDVKNSSTPSLQSLIIQYSRPNLPEVIQTAAARYSGRFGVMGAFSFLFCGPHSMVTEVRNSVAKLQKSILFSEGKVKCNELELYQESFDH</sequence>
<dbReference type="GO" id="GO:0052851">
    <property type="term" value="F:ferric-chelate reductase (NADPH) activity"/>
    <property type="evidence" value="ECO:0007669"/>
    <property type="project" value="UniProtKB-EC"/>
</dbReference>
<dbReference type="CDD" id="cd06186">
    <property type="entry name" value="NOX_Duox_like_FAD_NADP"/>
    <property type="match status" value="1"/>
</dbReference>
<dbReference type="EC" id="1.16.1.9" evidence="3"/>
<keyword evidence="9" id="KW-0560">Oxidoreductase</keyword>
<comment type="similarity">
    <text evidence="2">Belongs to the ferric reductase (FRE) family.</text>
</comment>
<comment type="caution">
    <text evidence="15">The sequence shown here is derived from an EMBL/GenBank/DDBJ whole genome shotgun (WGS) entry which is preliminary data.</text>
</comment>
<dbReference type="SFLD" id="SFLDG01168">
    <property type="entry name" value="Ferric_reductase_subgroup_(FRE"/>
    <property type="match status" value="1"/>
</dbReference>
<feature type="transmembrane region" description="Helical" evidence="13">
    <location>
        <begin position="278"/>
        <end position="298"/>
    </location>
</feature>
<evidence type="ECO:0000256" key="3">
    <source>
        <dbReference type="ARBA" id="ARBA00012668"/>
    </source>
</evidence>
<evidence type="ECO:0000256" key="5">
    <source>
        <dbReference type="ARBA" id="ARBA00022475"/>
    </source>
</evidence>
<evidence type="ECO:0000256" key="8">
    <source>
        <dbReference type="ARBA" id="ARBA00022989"/>
    </source>
</evidence>
<feature type="transmembrane region" description="Helical" evidence="13">
    <location>
        <begin position="344"/>
        <end position="368"/>
    </location>
</feature>
<evidence type="ECO:0000256" key="12">
    <source>
        <dbReference type="ARBA" id="ARBA00048483"/>
    </source>
</evidence>
<dbReference type="InterPro" id="IPR017938">
    <property type="entry name" value="Riboflavin_synthase-like_b-brl"/>
</dbReference>
<keyword evidence="6 13" id="KW-0812">Transmembrane</keyword>
<comment type="catalytic activity">
    <reaction evidence="12">
        <text>2 a Fe(II)-siderophore + NADP(+) + H(+) = 2 a Fe(III)-siderophore + NADPH</text>
        <dbReference type="Rhea" id="RHEA:28795"/>
        <dbReference type="Rhea" id="RHEA-COMP:11342"/>
        <dbReference type="Rhea" id="RHEA-COMP:11344"/>
        <dbReference type="ChEBI" id="CHEBI:15378"/>
        <dbReference type="ChEBI" id="CHEBI:29033"/>
        <dbReference type="ChEBI" id="CHEBI:29034"/>
        <dbReference type="ChEBI" id="CHEBI:57783"/>
        <dbReference type="ChEBI" id="CHEBI:58349"/>
        <dbReference type="EC" id="1.16.1.9"/>
    </reaction>
</comment>
<dbReference type="InterPro" id="IPR051410">
    <property type="entry name" value="Ferric/Cupric_Reductase"/>
</dbReference>
<evidence type="ECO:0000256" key="4">
    <source>
        <dbReference type="ARBA" id="ARBA00022448"/>
    </source>
</evidence>
<keyword evidence="8 13" id="KW-1133">Transmembrane helix</keyword>
<dbReference type="EMBL" id="LAVV01004566">
    <property type="protein sequence ID" value="KNZ61366.1"/>
    <property type="molecule type" value="Genomic_DNA"/>
</dbReference>
<accession>A0A0L6VKT6</accession>
<proteinExistence type="inferred from homology"/>
<dbReference type="VEuPathDB" id="FungiDB:VP01_1410g2"/>
<dbReference type="InterPro" id="IPR039261">
    <property type="entry name" value="FNR_nucleotide-bd"/>
</dbReference>
<dbReference type="Pfam" id="PF08022">
    <property type="entry name" value="FAD_binding_8"/>
    <property type="match status" value="1"/>
</dbReference>